<feature type="region of interest" description="Disordered" evidence="2">
    <location>
        <begin position="676"/>
        <end position="836"/>
    </location>
</feature>
<feature type="compositionally biased region" description="Polar residues" evidence="2">
    <location>
        <begin position="1"/>
        <end position="12"/>
    </location>
</feature>
<reference evidence="3" key="1">
    <citation type="journal article" date="2020" name="Mol. Plant Microbe Interact.">
        <title>Genome Sequence of the Biocontrol Agent Coniothyrium minitans strain Conio (IMI 134523).</title>
        <authorList>
            <person name="Patel D."/>
            <person name="Shittu T.A."/>
            <person name="Baroncelli R."/>
            <person name="Muthumeenakshi S."/>
            <person name="Osborne T.H."/>
            <person name="Janganan T.K."/>
            <person name="Sreenivasaprasad S."/>
        </authorList>
    </citation>
    <scope>NUCLEOTIDE SEQUENCE</scope>
    <source>
        <strain evidence="3">Conio</strain>
    </source>
</reference>
<feature type="region of interest" description="Disordered" evidence="2">
    <location>
        <begin position="1"/>
        <end position="23"/>
    </location>
</feature>
<feature type="region of interest" description="Disordered" evidence="2">
    <location>
        <begin position="130"/>
        <end position="167"/>
    </location>
</feature>
<feature type="compositionally biased region" description="Acidic residues" evidence="2">
    <location>
        <begin position="917"/>
        <end position="939"/>
    </location>
</feature>
<evidence type="ECO:0000256" key="1">
    <source>
        <dbReference type="SAM" id="Coils"/>
    </source>
</evidence>
<feature type="compositionally biased region" description="Polar residues" evidence="2">
    <location>
        <begin position="808"/>
        <end position="834"/>
    </location>
</feature>
<feature type="region of interest" description="Disordered" evidence="2">
    <location>
        <begin position="898"/>
        <end position="939"/>
    </location>
</feature>
<dbReference type="Proteomes" id="UP000756921">
    <property type="component" value="Unassembled WGS sequence"/>
</dbReference>
<proteinExistence type="predicted"/>
<name>A0A9P6GGV3_9PLEO</name>
<evidence type="ECO:0000313" key="3">
    <source>
        <dbReference type="EMBL" id="KAF9734926.1"/>
    </source>
</evidence>
<feature type="coiled-coil region" evidence="1">
    <location>
        <begin position="973"/>
        <end position="1007"/>
    </location>
</feature>
<sequence>MFFPQQATSTGAQKRARGEAHDPGDEILDNHICKYQAASSPPTGYCADGVGIGNNSAVTQGKWQIPPVSQLAQIDTAKPQFCFSEILPPSQLVHATGIAPTRPIIIQGDNGAHGAKPPFQPITPNAFSFRRFEGQPSCPPSTKPRNLVRSSAPGHPDPRAAAAADLRQRAAHKLRVLAAVSAQPGYNAHPSGASGQQLAKNGVNTANTEVGPNGHPSIQKPQYSASNVAPNQPYPQPLPNQASTSSQLPTYQPTKAEIDWYKTASCQLANPFHYIPRIPINSILASKGSLLHPYEVLWCRSMKPDERYRQYVAYSNILASLYGPFRTPNAEELKTRLWKISAYLREQEGQYLRLREAHIGDVRRFKLDCDQIFPLELYGMGPADYLLPLGSPALVASQQSYAQNIPSSSAAPLRQSQRGTSPAIYLPNPNRASHQAAAGPQNGYLSSTFSHLATRYSPPVVAGVDQHSVTLHGVLPSGQLTSAGYQNPTAAFPCTIAAEQQQRSALRDNQRSVPTYGTTFSAPIVINDKDGPVQVCSSYIRPSASLNAGVKRRRSDEEVRLVKATRTASYTKPIDITDDNDKAAKSLPLQALSPATEASAPARQTFAKSDNTKEFEAFEKVWNQEKQQVDAVGKRIGSLPETLRDRVTRGDFRYKDAWLAFAAKLEMERQRRLKLESARRSKLEKNERLKAQREARQSSDAKVKRGEEAKAKAPHEDNKRRNAKQKVRQDQRRLQQEAEEKEANENVAQAQKEKEERKAAAREEEERELAELLRAGLDERTEDIAPPNGLFNEVASVGDNEDEKQGRLTGNGQDGVQETSISPNVNSTETTSQGDKVDVELESLFEGDNDEVNSLFDGEDNDSETPATALEYDETTSTIAIAEIPKTIAFRETTITSSFEFKDTQDEKPQTAHLTEEVPEQPTAEDSDGEEDNSDDEEQDREILAKYANMRLVDAKIEELLVQHSNTTNMLFKKKVQTRINSFIEQKQALQNEITKLIQDKKMAQVEEESGL</sequence>
<feature type="compositionally biased region" description="Polar residues" evidence="2">
    <location>
        <begin position="219"/>
        <end position="229"/>
    </location>
</feature>
<evidence type="ECO:0000313" key="4">
    <source>
        <dbReference type="Proteomes" id="UP000756921"/>
    </source>
</evidence>
<feature type="region of interest" description="Disordered" evidence="2">
    <location>
        <begin position="204"/>
        <end position="248"/>
    </location>
</feature>
<keyword evidence="4" id="KW-1185">Reference proteome</keyword>
<keyword evidence="1" id="KW-0175">Coiled coil</keyword>
<feature type="compositionally biased region" description="Basic and acidic residues" evidence="2">
    <location>
        <begin position="727"/>
        <end position="744"/>
    </location>
</feature>
<protein>
    <submittedName>
        <fullName evidence="3">Uncharacterized protein</fullName>
    </submittedName>
</protein>
<feature type="compositionally biased region" description="Basic and acidic residues" evidence="2">
    <location>
        <begin position="676"/>
        <end position="720"/>
    </location>
</feature>
<dbReference type="OrthoDB" id="3800299at2759"/>
<feature type="compositionally biased region" description="Basic and acidic residues" evidence="2">
    <location>
        <begin position="751"/>
        <end position="764"/>
    </location>
</feature>
<accession>A0A9P6GGV3</accession>
<feature type="compositionally biased region" description="Basic and acidic residues" evidence="2">
    <location>
        <begin position="900"/>
        <end position="916"/>
    </location>
</feature>
<comment type="caution">
    <text evidence="3">The sequence shown here is derived from an EMBL/GenBank/DDBJ whole genome shotgun (WGS) entry which is preliminary data.</text>
</comment>
<evidence type="ECO:0000256" key="2">
    <source>
        <dbReference type="SAM" id="MobiDB-lite"/>
    </source>
</evidence>
<dbReference type="EMBL" id="WJXW01000006">
    <property type="protein sequence ID" value="KAF9734926.1"/>
    <property type="molecule type" value="Genomic_DNA"/>
</dbReference>
<organism evidence="3 4">
    <name type="scientific">Paraphaeosphaeria minitans</name>
    <dbReference type="NCBI Taxonomy" id="565426"/>
    <lineage>
        <taxon>Eukaryota</taxon>
        <taxon>Fungi</taxon>
        <taxon>Dikarya</taxon>
        <taxon>Ascomycota</taxon>
        <taxon>Pezizomycotina</taxon>
        <taxon>Dothideomycetes</taxon>
        <taxon>Pleosporomycetidae</taxon>
        <taxon>Pleosporales</taxon>
        <taxon>Massarineae</taxon>
        <taxon>Didymosphaeriaceae</taxon>
        <taxon>Paraphaeosphaeria</taxon>
    </lineage>
</organism>
<dbReference type="AlphaFoldDB" id="A0A9P6GGV3"/>
<gene>
    <name evidence="3" type="ORF">PMIN01_06331</name>
</gene>